<reference evidence="2" key="2">
    <citation type="journal article" date="2015" name="Data Brief">
        <title>Shoot transcriptome of the giant reed, Arundo donax.</title>
        <authorList>
            <person name="Barrero R.A."/>
            <person name="Guerrero F.D."/>
            <person name="Moolhuijzen P."/>
            <person name="Goolsby J.A."/>
            <person name="Tidwell J."/>
            <person name="Bellgard S.E."/>
            <person name="Bellgard M.I."/>
        </authorList>
    </citation>
    <scope>NUCLEOTIDE SEQUENCE</scope>
    <source>
        <tissue evidence="2">Shoot tissue taken approximately 20 cm above the soil surface</tissue>
    </source>
</reference>
<organism evidence="2">
    <name type="scientific">Arundo donax</name>
    <name type="common">Giant reed</name>
    <name type="synonym">Donax arundinaceus</name>
    <dbReference type="NCBI Taxonomy" id="35708"/>
    <lineage>
        <taxon>Eukaryota</taxon>
        <taxon>Viridiplantae</taxon>
        <taxon>Streptophyta</taxon>
        <taxon>Embryophyta</taxon>
        <taxon>Tracheophyta</taxon>
        <taxon>Spermatophyta</taxon>
        <taxon>Magnoliopsida</taxon>
        <taxon>Liliopsida</taxon>
        <taxon>Poales</taxon>
        <taxon>Poaceae</taxon>
        <taxon>PACMAD clade</taxon>
        <taxon>Arundinoideae</taxon>
        <taxon>Arundineae</taxon>
        <taxon>Arundo</taxon>
    </lineage>
</organism>
<feature type="compositionally biased region" description="Low complexity" evidence="1">
    <location>
        <begin position="52"/>
        <end position="61"/>
    </location>
</feature>
<evidence type="ECO:0000256" key="1">
    <source>
        <dbReference type="SAM" id="MobiDB-lite"/>
    </source>
</evidence>
<reference evidence="2" key="1">
    <citation type="submission" date="2014-09" db="EMBL/GenBank/DDBJ databases">
        <authorList>
            <person name="Magalhaes I.L.F."/>
            <person name="Oliveira U."/>
            <person name="Santos F.R."/>
            <person name="Vidigal T.H.D.A."/>
            <person name="Brescovit A.D."/>
            <person name="Santos A.J."/>
        </authorList>
    </citation>
    <scope>NUCLEOTIDE SEQUENCE</scope>
    <source>
        <tissue evidence="2">Shoot tissue taken approximately 20 cm above the soil surface</tissue>
    </source>
</reference>
<feature type="compositionally biased region" description="Low complexity" evidence="1">
    <location>
        <begin position="7"/>
        <end position="16"/>
    </location>
</feature>
<proteinExistence type="predicted"/>
<sequence>MAGYFNAAAASESCAGAPPPSVSSTGHRRKPALRPHPAGGDGAGPVLPPPAGLLSPASPPSARLAFSVVRPVARPEGRRRRAA</sequence>
<name>A0A0A9GM06_ARUDO</name>
<accession>A0A0A9GM06</accession>
<dbReference type="EMBL" id="GBRH01172369">
    <property type="protein sequence ID" value="JAE25527.1"/>
    <property type="molecule type" value="Transcribed_RNA"/>
</dbReference>
<protein>
    <submittedName>
        <fullName evidence="2">Uncharacterized protein</fullName>
    </submittedName>
</protein>
<evidence type="ECO:0000313" key="2">
    <source>
        <dbReference type="EMBL" id="JAE25527.1"/>
    </source>
</evidence>
<dbReference type="AlphaFoldDB" id="A0A0A9GM06"/>
<feature type="region of interest" description="Disordered" evidence="1">
    <location>
        <begin position="1"/>
        <end position="61"/>
    </location>
</feature>